<reference evidence="2 3" key="1">
    <citation type="submission" date="2024-10" db="EMBL/GenBank/DDBJ databases">
        <title>The Natural Products Discovery Center: Release of the First 8490 Sequenced Strains for Exploring Actinobacteria Biosynthetic Diversity.</title>
        <authorList>
            <person name="Kalkreuter E."/>
            <person name="Kautsar S.A."/>
            <person name="Yang D."/>
            <person name="Bader C.D."/>
            <person name="Teijaro C.N."/>
            <person name="Fluegel L."/>
            <person name="Davis C.M."/>
            <person name="Simpson J.R."/>
            <person name="Lauterbach L."/>
            <person name="Steele A.D."/>
            <person name="Gui C."/>
            <person name="Meng S."/>
            <person name="Li G."/>
            <person name="Viehrig K."/>
            <person name="Ye F."/>
            <person name="Su P."/>
            <person name="Kiefer A.F."/>
            <person name="Nichols A."/>
            <person name="Cepeda A.J."/>
            <person name="Yan W."/>
            <person name="Fan B."/>
            <person name="Jiang Y."/>
            <person name="Adhikari A."/>
            <person name="Zheng C.-J."/>
            <person name="Schuster L."/>
            <person name="Cowan T.M."/>
            <person name="Smanski M.J."/>
            <person name="Chevrette M.G."/>
            <person name="De Carvalho L.P.S."/>
            <person name="Shen B."/>
        </authorList>
    </citation>
    <scope>NUCLEOTIDE SEQUENCE [LARGE SCALE GENOMIC DNA]</scope>
    <source>
        <strain evidence="2 3">NPDC002593</strain>
    </source>
</reference>
<name>A0ABW6SH46_9NOCA</name>
<dbReference type="InterPro" id="IPR024072">
    <property type="entry name" value="DHFR-like_dom_sf"/>
</dbReference>
<dbReference type="EMBL" id="JBIAQY010000032">
    <property type="protein sequence ID" value="MFF3574868.1"/>
    <property type="molecule type" value="Genomic_DNA"/>
</dbReference>
<gene>
    <name evidence="2" type="ORF">ACFYXQ_44705</name>
</gene>
<feature type="domain" description="Bacterial bifunctional deaminase-reductase C-terminal" evidence="1">
    <location>
        <begin position="3"/>
        <end position="186"/>
    </location>
</feature>
<dbReference type="Gene3D" id="3.40.430.10">
    <property type="entry name" value="Dihydrofolate Reductase, subunit A"/>
    <property type="match status" value="1"/>
</dbReference>
<protein>
    <submittedName>
        <fullName evidence="2">Dihydrofolate reductase family protein</fullName>
    </submittedName>
</protein>
<dbReference type="InterPro" id="IPR050765">
    <property type="entry name" value="Riboflavin_Biosynth_HTPR"/>
</dbReference>
<evidence type="ECO:0000313" key="3">
    <source>
        <dbReference type="Proteomes" id="UP001601992"/>
    </source>
</evidence>
<dbReference type="InterPro" id="IPR002734">
    <property type="entry name" value="RibDG_C"/>
</dbReference>
<evidence type="ECO:0000259" key="1">
    <source>
        <dbReference type="Pfam" id="PF01872"/>
    </source>
</evidence>
<comment type="caution">
    <text evidence="2">The sequence shown here is derived from an EMBL/GenBank/DDBJ whole genome shotgun (WGS) entry which is preliminary data.</text>
</comment>
<evidence type="ECO:0000313" key="2">
    <source>
        <dbReference type="EMBL" id="MFF3574868.1"/>
    </source>
</evidence>
<keyword evidence="3" id="KW-1185">Reference proteome</keyword>
<dbReference type="Pfam" id="PF01872">
    <property type="entry name" value="RibD_C"/>
    <property type="match status" value="1"/>
</dbReference>
<proteinExistence type="predicted"/>
<dbReference type="RefSeq" id="WP_387406983.1">
    <property type="nucleotide sequence ID" value="NZ_JBIAQY010000032.1"/>
</dbReference>
<organism evidence="2 3">
    <name type="scientific">Nocardia jiangxiensis</name>
    <dbReference type="NCBI Taxonomy" id="282685"/>
    <lineage>
        <taxon>Bacteria</taxon>
        <taxon>Bacillati</taxon>
        <taxon>Actinomycetota</taxon>
        <taxon>Actinomycetes</taxon>
        <taxon>Mycobacteriales</taxon>
        <taxon>Nocardiaceae</taxon>
        <taxon>Nocardia</taxon>
    </lineage>
</organism>
<dbReference type="SUPFAM" id="SSF53597">
    <property type="entry name" value="Dihydrofolate reductase-like"/>
    <property type="match status" value="1"/>
</dbReference>
<dbReference type="PANTHER" id="PTHR38011">
    <property type="entry name" value="DIHYDROFOLATE REDUCTASE FAMILY PROTEIN (AFU_ORTHOLOGUE AFUA_8G06820)"/>
    <property type="match status" value="1"/>
</dbReference>
<sequence length="205" mass="21988">MRKLVYYIASTLDGFIAGPDGSDPSGPSGFWVPSEDYLQHLIEEYPETLPGPARAALGVTAEGVHFDTVIEGRKSYEVGLAAGVTDAYPHLRHLVFSRTLTESPDPAIELVADDPVATIRELKRYGGKDIWLVGGGELAGALYGEIDRVIVKLSPLTIGTGIPLFGRTAAFAPNAWRLIDHTVLESGAAFLIYDRGPGTPQPSNK</sequence>
<dbReference type="PANTHER" id="PTHR38011:SF11">
    <property type="entry name" value="2,5-DIAMINO-6-RIBOSYLAMINO-4(3H)-PYRIMIDINONE 5'-PHOSPHATE REDUCTASE"/>
    <property type="match status" value="1"/>
</dbReference>
<dbReference type="Proteomes" id="UP001601992">
    <property type="component" value="Unassembled WGS sequence"/>
</dbReference>
<accession>A0ABW6SH46</accession>